<sequence>MQNYIGKLVQLIYIDRKRQVSIREVRVLSVQGNRLKAYCMTAKAPRVFNIDSIVDVELIRRAG</sequence>
<evidence type="ECO:0000313" key="2">
    <source>
        <dbReference type="Proteomes" id="UP000246635"/>
    </source>
</evidence>
<reference evidence="1 2" key="1">
    <citation type="submission" date="2018-05" db="EMBL/GenBank/DDBJ databases">
        <title>Genomic Encyclopedia of Type Strains, Phase III (KMG-III): the genomes of soil and plant-associated and newly described type strains.</title>
        <authorList>
            <person name="Whitman W."/>
        </authorList>
    </citation>
    <scope>NUCLEOTIDE SEQUENCE [LARGE SCALE GENOMIC DNA]</scope>
    <source>
        <strain evidence="1 2">CECT 5696</strain>
    </source>
</reference>
<keyword evidence="2" id="KW-1185">Reference proteome</keyword>
<dbReference type="EMBL" id="QGTQ01000021">
    <property type="protein sequence ID" value="PWV97425.1"/>
    <property type="molecule type" value="Genomic_DNA"/>
</dbReference>
<organism evidence="1 2">
    <name type="scientific">Paenibacillus cellulosilyticus</name>
    <dbReference type="NCBI Taxonomy" id="375489"/>
    <lineage>
        <taxon>Bacteria</taxon>
        <taxon>Bacillati</taxon>
        <taxon>Bacillota</taxon>
        <taxon>Bacilli</taxon>
        <taxon>Bacillales</taxon>
        <taxon>Paenibacillaceae</taxon>
        <taxon>Paenibacillus</taxon>
    </lineage>
</organism>
<evidence type="ECO:0008006" key="3">
    <source>
        <dbReference type="Google" id="ProtNLM"/>
    </source>
</evidence>
<accession>A0A2V2YP16</accession>
<comment type="caution">
    <text evidence="1">The sequence shown here is derived from an EMBL/GenBank/DDBJ whole genome shotgun (WGS) entry which is preliminary data.</text>
</comment>
<gene>
    <name evidence="1" type="ORF">DFQ01_12169</name>
</gene>
<name>A0A2V2YP16_9BACL</name>
<proteinExistence type="predicted"/>
<evidence type="ECO:0000313" key="1">
    <source>
        <dbReference type="EMBL" id="PWV97425.1"/>
    </source>
</evidence>
<protein>
    <recommendedName>
        <fullName evidence="3">WYL domain-containing protein</fullName>
    </recommendedName>
</protein>
<dbReference type="AlphaFoldDB" id="A0A2V2YP16"/>
<dbReference type="Proteomes" id="UP000246635">
    <property type="component" value="Unassembled WGS sequence"/>
</dbReference>